<protein>
    <submittedName>
        <fullName evidence="3">PRC-barrel domain-containing protein</fullName>
    </submittedName>
</protein>
<feature type="domain" description="PRC-barrel" evidence="2">
    <location>
        <begin position="58"/>
        <end position="122"/>
    </location>
</feature>
<dbReference type="InterPro" id="IPR011033">
    <property type="entry name" value="PRC_barrel-like_sf"/>
</dbReference>
<feature type="signal peptide" evidence="1">
    <location>
        <begin position="1"/>
        <end position="34"/>
    </location>
</feature>
<dbReference type="Gene3D" id="2.30.30.240">
    <property type="entry name" value="PRC-barrel domain"/>
    <property type="match status" value="1"/>
</dbReference>
<reference evidence="3 4" key="1">
    <citation type="journal article" date="2024" name="Chem. Sci.">
        <title>Discovery of megapolipeptins by genome mining of a Burkholderiales bacteria collection.</title>
        <authorList>
            <person name="Paulo B.S."/>
            <person name="Recchia M.J.J."/>
            <person name="Lee S."/>
            <person name="Fergusson C.H."/>
            <person name="Romanowski S.B."/>
            <person name="Hernandez A."/>
            <person name="Krull N."/>
            <person name="Liu D.Y."/>
            <person name="Cavanagh H."/>
            <person name="Bos A."/>
            <person name="Gray C.A."/>
            <person name="Murphy B.T."/>
            <person name="Linington R.G."/>
            <person name="Eustaquio A.S."/>
        </authorList>
    </citation>
    <scope>NUCLEOTIDE SEQUENCE [LARGE SCALE GENOMIC DNA]</scope>
    <source>
        <strain evidence="3 4">RL17-350-BIC-A</strain>
    </source>
</reference>
<dbReference type="RefSeq" id="WP_408179896.1">
    <property type="nucleotide sequence ID" value="NZ_JAQQEZ010000026.1"/>
</dbReference>
<feature type="chain" id="PRO_5047385613" evidence="1">
    <location>
        <begin position="35"/>
        <end position="142"/>
    </location>
</feature>
<comment type="caution">
    <text evidence="3">The sequence shown here is derived from an EMBL/GenBank/DDBJ whole genome shotgun (WGS) entry which is preliminary data.</text>
</comment>
<organism evidence="3 4">
    <name type="scientific">Paraburkholderia dipogonis</name>
    <dbReference type="NCBI Taxonomy" id="1211383"/>
    <lineage>
        <taxon>Bacteria</taxon>
        <taxon>Pseudomonadati</taxon>
        <taxon>Pseudomonadota</taxon>
        <taxon>Betaproteobacteria</taxon>
        <taxon>Burkholderiales</taxon>
        <taxon>Burkholderiaceae</taxon>
        <taxon>Paraburkholderia</taxon>
    </lineage>
</organism>
<dbReference type="SUPFAM" id="SSF50346">
    <property type="entry name" value="PRC-barrel domain"/>
    <property type="match status" value="1"/>
</dbReference>
<sequence length="142" mass="14969">MNEKLEKATRTLSLLLAVTAIVLPAGSATGQQLAAPVAGAVPLGVTVTQTQLVAKGWRASKLVHTDVYNDKNEKIGRIDDLIIAPDGSLSVAIIDVGGFLGIAAHRVAIPVQRFKQITPKMILEGASKDALSKLPEFEYAKG</sequence>
<dbReference type="Pfam" id="PF05239">
    <property type="entry name" value="PRC"/>
    <property type="match status" value="1"/>
</dbReference>
<evidence type="ECO:0000256" key="1">
    <source>
        <dbReference type="SAM" id="SignalP"/>
    </source>
</evidence>
<keyword evidence="1" id="KW-0732">Signal</keyword>
<dbReference type="PANTHER" id="PTHR36505:SF1">
    <property type="entry name" value="BLR1072 PROTEIN"/>
    <property type="match status" value="1"/>
</dbReference>
<name>A0ABW9AYF6_9BURK</name>
<dbReference type="PANTHER" id="PTHR36505">
    <property type="entry name" value="BLR1072 PROTEIN"/>
    <property type="match status" value="1"/>
</dbReference>
<accession>A0ABW9AYF6</accession>
<gene>
    <name evidence="3" type="ORF">PQR57_29480</name>
</gene>
<evidence type="ECO:0000259" key="2">
    <source>
        <dbReference type="Pfam" id="PF05239"/>
    </source>
</evidence>
<proteinExistence type="predicted"/>
<dbReference type="EMBL" id="JAQQEZ010000026">
    <property type="protein sequence ID" value="MFM0005129.1"/>
    <property type="molecule type" value="Genomic_DNA"/>
</dbReference>
<evidence type="ECO:0000313" key="4">
    <source>
        <dbReference type="Proteomes" id="UP001629230"/>
    </source>
</evidence>
<evidence type="ECO:0000313" key="3">
    <source>
        <dbReference type="EMBL" id="MFM0005129.1"/>
    </source>
</evidence>
<keyword evidence="4" id="KW-1185">Reference proteome</keyword>
<dbReference type="Proteomes" id="UP001629230">
    <property type="component" value="Unassembled WGS sequence"/>
</dbReference>
<dbReference type="InterPro" id="IPR027275">
    <property type="entry name" value="PRC-brl_dom"/>
</dbReference>